<organism evidence="1 2">
    <name type="scientific">Choristoneura fumiferana</name>
    <name type="common">Spruce budworm moth</name>
    <name type="synonym">Archips fumiferana</name>
    <dbReference type="NCBI Taxonomy" id="7141"/>
    <lineage>
        <taxon>Eukaryota</taxon>
        <taxon>Metazoa</taxon>
        <taxon>Ecdysozoa</taxon>
        <taxon>Arthropoda</taxon>
        <taxon>Hexapoda</taxon>
        <taxon>Insecta</taxon>
        <taxon>Pterygota</taxon>
        <taxon>Neoptera</taxon>
        <taxon>Endopterygota</taxon>
        <taxon>Lepidoptera</taxon>
        <taxon>Glossata</taxon>
        <taxon>Ditrysia</taxon>
        <taxon>Tortricoidea</taxon>
        <taxon>Tortricidae</taxon>
        <taxon>Tortricinae</taxon>
        <taxon>Choristoneura</taxon>
    </lineage>
</organism>
<reference evidence="1 2" key="1">
    <citation type="journal article" date="2022" name="Genome Biol. Evol.">
        <title>The Spruce Budworm Genome: Reconstructing the Evolutionary History of Antifreeze Proteins.</title>
        <authorList>
            <person name="Beliveau C."/>
            <person name="Gagne P."/>
            <person name="Picq S."/>
            <person name="Vernygora O."/>
            <person name="Keeling C.I."/>
            <person name="Pinkney K."/>
            <person name="Doucet D."/>
            <person name="Wen F."/>
            <person name="Johnston J.S."/>
            <person name="Maaroufi H."/>
            <person name="Boyle B."/>
            <person name="Laroche J."/>
            <person name="Dewar K."/>
            <person name="Juretic N."/>
            <person name="Blackburn G."/>
            <person name="Nisole A."/>
            <person name="Brunet B."/>
            <person name="Brandao M."/>
            <person name="Lumley L."/>
            <person name="Duan J."/>
            <person name="Quan G."/>
            <person name="Lucarotti C.J."/>
            <person name="Roe A.D."/>
            <person name="Sperling F.A.H."/>
            <person name="Levesque R.C."/>
            <person name="Cusson M."/>
        </authorList>
    </citation>
    <scope>NUCLEOTIDE SEQUENCE [LARGE SCALE GENOMIC DNA]</scope>
    <source>
        <strain evidence="1">Glfc:IPQL:Cfum</strain>
    </source>
</reference>
<sequence>MTEMDDVDRLFLRAPGASATENVAAGGSSEQSRCEAALSAASLDGARSARVTAVTCVHPPSSPSHITSPLLESDCARIFQSRSQDAAGAWPVVTHVLYHTMQRVR</sequence>
<dbReference type="EMBL" id="CM046118">
    <property type="protein sequence ID" value="KAI8438296.1"/>
    <property type="molecule type" value="Genomic_DNA"/>
</dbReference>
<comment type="caution">
    <text evidence="1">The sequence shown here is derived from an EMBL/GenBank/DDBJ whole genome shotgun (WGS) entry which is preliminary data.</text>
</comment>
<evidence type="ECO:0000313" key="2">
    <source>
        <dbReference type="Proteomes" id="UP001064048"/>
    </source>
</evidence>
<evidence type="ECO:0000313" key="1">
    <source>
        <dbReference type="EMBL" id="KAI8438296.1"/>
    </source>
</evidence>
<proteinExistence type="predicted"/>
<keyword evidence="2" id="KW-1185">Reference proteome</keyword>
<gene>
    <name evidence="1" type="ORF">MSG28_010869</name>
</gene>
<accession>A0ACC0KNZ6</accession>
<name>A0ACC0KNZ6_CHOFU</name>
<protein>
    <submittedName>
        <fullName evidence="1">Uncharacterized protein</fullName>
    </submittedName>
</protein>
<dbReference type="Proteomes" id="UP001064048">
    <property type="component" value="Chromosome 18"/>
</dbReference>